<comment type="caution">
    <text evidence="2">The sequence shown here is derived from an EMBL/GenBank/DDBJ whole genome shotgun (WGS) entry which is preliminary data.</text>
</comment>
<dbReference type="AlphaFoldDB" id="A0A7W7R7E7"/>
<dbReference type="Pfam" id="PF12802">
    <property type="entry name" value="MarR_2"/>
    <property type="match status" value="1"/>
</dbReference>
<evidence type="ECO:0000259" key="1">
    <source>
        <dbReference type="PROSITE" id="PS50995"/>
    </source>
</evidence>
<dbReference type="InterPro" id="IPR000835">
    <property type="entry name" value="HTH_MarR-typ"/>
</dbReference>
<dbReference type="PANTHER" id="PTHR33164:SF43">
    <property type="entry name" value="HTH-TYPE TRANSCRIPTIONAL REPRESSOR YETL"/>
    <property type="match status" value="1"/>
</dbReference>
<accession>A0A7W7R7E7</accession>
<keyword evidence="3" id="KW-1185">Reference proteome</keyword>
<dbReference type="SMART" id="SM00347">
    <property type="entry name" value="HTH_MARR"/>
    <property type="match status" value="1"/>
</dbReference>
<proteinExistence type="predicted"/>
<dbReference type="GO" id="GO:0003677">
    <property type="term" value="F:DNA binding"/>
    <property type="evidence" value="ECO:0007669"/>
    <property type="project" value="UniProtKB-KW"/>
</dbReference>
<dbReference type="PANTHER" id="PTHR33164">
    <property type="entry name" value="TRANSCRIPTIONAL REGULATOR, MARR FAMILY"/>
    <property type="match status" value="1"/>
</dbReference>
<sequence length="145" mass="15577">MTDTPFSHLQTLPSWFLGRAGTLAHRLVAEALGEAGVRMGHHAVLCAVAEFGPLAQAELSRTVRIDPKDMVGILNDLQAKGLVLREKDPRDARKNSIALAPAGASLLTQLERQGAAANEELLAPLCPTEREQLLSLVAKLIEGRI</sequence>
<dbReference type="InterPro" id="IPR039422">
    <property type="entry name" value="MarR/SlyA-like"/>
</dbReference>
<dbReference type="Gene3D" id="1.10.10.10">
    <property type="entry name" value="Winged helix-like DNA-binding domain superfamily/Winged helix DNA-binding domain"/>
    <property type="match status" value="1"/>
</dbReference>
<name>A0A7W7R7E7_KITKI</name>
<dbReference type="PROSITE" id="PS50995">
    <property type="entry name" value="HTH_MARR_2"/>
    <property type="match status" value="1"/>
</dbReference>
<feature type="domain" description="HTH marR-type" evidence="1">
    <location>
        <begin position="1"/>
        <end position="142"/>
    </location>
</feature>
<protein>
    <submittedName>
        <fullName evidence="2">DNA-binding MarR family transcriptional regulator</fullName>
    </submittedName>
</protein>
<dbReference type="SUPFAM" id="SSF46785">
    <property type="entry name" value="Winged helix' DNA-binding domain"/>
    <property type="match status" value="1"/>
</dbReference>
<dbReference type="GO" id="GO:0003700">
    <property type="term" value="F:DNA-binding transcription factor activity"/>
    <property type="evidence" value="ECO:0007669"/>
    <property type="project" value="InterPro"/>
</dbReference>
<keyword evidence="2" id="KW-0238">DNA-binding</keyword>
<organism evidence="2 3">
    <name type="scientific">Kitasatospora kifunensis</name>
    <name type="common">Streptomyces kifunensis</name>
    <dbReference type="NCBI Taxonomy" id="58351"/>
    <lineage>
        <taxon>Bacteria</taxon>
        <taxon>Bacillati</taxon>
        <taxon>Actinomycetota</taxon>
        <taxon>Actinomycetes</taxon>
        <taxon>Kitasatosporales</taxon>
        <taxon>Streptomycetaceae</taxon>
        <taxon>Kitasatospora</taxon>
    </lineage>
</organism>
<reference evidence="2 3" key="1">
    <citation type="submission" date="2020-08" db="EMBL/GenBank/DDBJ databases">
        <title>Sequencing the genomes of 1000 actinobacteria strains.</title>
        <authorList>
            <person name="Klenk H.-P."/>
        </authorList>
    </citation>
    <scope>NUCLEOTIDE SEQUENCE [LARGE SCALE GENOMIC DNA]</scope>
    <source>
        <strain evidence="2 3">DSM 41654</strain>
    </source>
</reference>
<dbReference type="PRINTS" id="PR00598">
    <property type="entry name" value="HTHMARR"/>
</dbReference>
<dbReference type="InterPro" id="IPR036390">
    <property type="entry name" value="WH_DNA-bd_sf"/>
</dbReference>
<dbReference type="Proteomes" id="UP000540506">
    <property type="component" value="Unassembled WGS sequence"/>
</dbReference>
<dbReference type="GO" id="GO:0006950">
    <property type="term" value="P:response to stress"/>
    <property type="evidence" value="ECO:0007669"/>
    <property type="project" value="TreeGrafter"/>
</dbReference>
<dbReference type="EMBL" id="JACHJV010000001">
    <property type="protein sequence ID" value="MBB4926808.1"/>
    <property type="molecule type" value="Genomic_DNA"/>
</dbReference>
<gene>
    <name evidence="2" type="ORF">FHR34_005801</name>
</gene>
<evidence type="ECO:0000313" key="2">
    <source>
        <dbReference type="EMBL" id="MBB4926808.1"/>
    </source>
</evidence>
<evidence type="ECO:0000313" key="3">
    <source>
        <dbReference type="Proteomes" id="UP000540506"/>
    </source>
</evidence>
<dbReference type="InterPro" id="IPR036388">
    <property type="entry name" value="WH-like_DNA-bd_sf"/>
</dbReference>
<dbReference type="RefSeq" id="WP_184940472.1">
    <property type="nucleotide sequence ID" value="NZ_JACHJV010000001.1"/>
</dbReference>